<evidence type="ECO:0000313" key="2">
    <source>
        <dbReference type="EMBL" id="AKQ01546.1"/>
    </source>
</evidence>
<dbReference type="InterPro" id="IPR020040">
    <property type="entry name" value="Ribosomal_uL6_a/b-dom"/>
</dbReference>
<accession>A0A0H4T1R1</accession>
<feature type="domain" description="Large ribosomal subunit protein uL6 alpha-beta" evidence="1">
    <location>
        <begin position="12"/>
        <end position="51"/>
    </location>
</feature>
<dbReference type="EMBL" id="KT006970">
    <property type="protein sequence ID" value="AKQ01546.1"/>
    <property type="molecule type" value="Genomic_DNA"/>
</dbReference>
<dbReference type="Pfam" id="PF00347">
    <property type="entry name" value="Ribosomal_L6"/>
    <property type="match status" value="1"/>
</dbReference>
<dbReference type="Gene3D" id="3.90.930.12">
    <property type="entry name" value="Ribosomal protein L6, alpha-beta domain"/>
    <property type="match status" value="1"/>
</dbReference>
<protein>
    <submittedName>
        <fullName evidence="2">50S ribosomal protein L6, large subunit ribosomal protein L6</fullName>
    </submittedName>
</protein>
<keyword evidence="2" id="KW-0687">Ribonucleoprotein</keyword>
<keyword evidence="2" id="KW-0689">Ribosomal protein</keyword>
<dbReference type="InterPro" id="IPR036789">
    <property type="entry name" value="Ribosomal_uL6-like_a/b-dom_sf"/>
</dbReference>
<dbReference type="GO" id="GO:0019843">
    <property type="term" value="F:rRNA binding"/>
    <property type="evidence" value="ECO:0007669"/>
    <property type="project" value="InterPro"/>
</dbReference>
<dbReference type="GO" id="GO:0005840">
    <property type="term" value="C:ribosome"/>
    <property type="evidence" value="ECO:0007669"/>
    <property type="project" value="UniProtKB-KW"/>
</dbReference>
<evidence type="ECO:0000259" key="1">
    <source>
        <dbReference type="Pfam" id="PF00347"/>
    </source>
</evidence>
<dbReference type="GO" id="GO:0006412">
    <property type="term" value="P:translation"/>
    <property type="evidence" value="ECO:0007669"/>
    <property type="project" value="InterPro"/>
</dbReference>
<proteinExistence type="predicted"/>
<reference evidence="2" key="1">
    <citation type="journal article" date="2015" name="ISME J.">
        <title>Aquifer environment selects for microbial species cohorts in sediment and groundwater.</title>
        <authorList>
            <person name="Hug L.A."/>
            <person name="Thomas B.C."/>
            <person name="Brown C.T."/>
            <person name="Frischkorn K.R."/>
            <person name="Williams K.H."/>
            <person name="Tringe S.G."/>
            <person name="Banfield J.F."/>
        </authorList>
    </citation>
    <scope>NUCLEOTIDE SEQUENCE</scope>
</reference>
<name>A0A0H4T1R1_9DELT</name>
<sequence>MSRIGRLPISLPEGVKVTVEDRAIQVEGPKGKLRAELPQGIEARMEGNALKILRGIASGGDGNG</sequence>
<dbReference type="AlphaFoldDB" id="A0A0H4T1R1"/>
<dbReference type="GO" id="GO:0003735">
    <property type="term" value="F:structural constituent of ribosome"/>
    <property type="evidence" value="ECO:0007669"/>
    <property type="project" value="InterPro"/>
</dbReference>
<dbReference type="SUPFAM" id="SSF56053">
    <property type="entry name" value="Ribosomal protein L6"/>
    <property type="match status" value="1"/>
</dbReference>
<organism evidence="2">
    <name type="scientific">uncultured delta proteobacterium Rifle_16ft_4_minimus_1997</name>
    <dbReference type="NCBI Taxonomy" id="1665176"/>
    <lineage>
        <taxon>Bacteria</taxon>
        <taxon>Deltaproteobacteria</taxon>
        <taxon>environmental samples</taxon>
    </lineage>
</organism>